<organism evidence="1">
    <name type="scientific">marine sediment metagenome</name>
    <dbReference type="NCBI Taxonomy" id="412755"/>
    <lineage>
        <taxon>unclassified sequences</taxon>
        <taxon>metagenomes</taxon>
        <taxon>ecological metagenomes</taxon>
    </lineage>
</organism>
<dbReference type="AlphaFoldDB" id="A0A0F9GF98"/>
<name>A0A0F9GF98_9ZZZZ</name>
<sequence length="58" mass="6815">MEKVITANRVEKIKVISDEHRVYISRMIMDGLDSSITSILLNKREAEELHKFLGEWLK</sequence>
<gene>
    <name evidence="1" type="ORF">LCGC14_1834550</name>
</gene>
<comment type="caution">
    <text evidence="1">The sequence shown here is derived from an EMBL/GenBank/DDBJ whole genome shotgun (WGS) entry which is preliminary data.</text>
</comment>
<reference evidence="1" key="1">
    <citation type="journal article" date="2015" name="Nature">
        <title>Complex archaea that bridge the gap between prokaryotes and eukaryotes.</title>
        <authorList>
            <person name="Spang A."/>
            <person name="Saw J.H."/>
            <person name="Jorgensen S.L."/>
            <person name="Zaremba-Niedzwiedzka K."/>
            <person name="Martijn J."/>
            <person name="Lind A.E."/>
            <person name="van Eijk R."/>
            <person name="Schleper C."/>
            <person name="Guy L."/>
            <person name="Ettema T.J."/>
        </authorList>
    </citation>
    <scope>NUCLEOTIDE SEQUENCE</scope>
</reference>
<accession>A0A0F9GF98</accession>
<dbReference type="EMBL" id="LAZR01018169">
    <property type="protein sequence ID" value="KKL97438.1"/>
    <property type="molecule type" value="Genomic_DNA"/>
</dbReference>
<proteinExistence type="predicted"/>
<evidence type="ECO:0000313" key="1">
    <source>
        <dbReference type="EMBL" id="KKL97438.1"/>
    </source>
</evidence>
<protein>
    <submittedName>
        <fullName evidence="1">Uncharacterized protein</fullName>
    </submittedName>
</protein>